<feature type="transmembrane region" description="Helical" evidence="1">
    <location>
        <begin position="50"/>
        <end position="71"/>
    </location>
</feature>
<feature type="transmembrane region" description="Helical" evidence="1">
    <location>
        <begin position="125"/>
        <end position="147"/>
    </location>
</feature>
<keyword evidence="1" id="KW-1133">Transmembrane helix</keyword>
<dbReference type="EMBL" id="CP003025">
    <property type="protein sequence ID" value="AGS04651.1"/>
    <property type="molecule type" value="Genomic_DNA"/>
</dbReference>
<feature type="transmembrane region" description="Helical" evidence="1">
    <location>
        <begin position="92"/>
        <end position="119"/>
    </location>
</feature>
<name>A0AB33AJG2_9STRE</name>
<feature type="transmembrane region" description="Helical" evidence="1">
    <location>
        <begin position="22"/>
        <end position="44"/>
    </location>
</feature>
<evidence type="ECO:0000256" key="1">
    <source>
        <dbReference type="SAM" id="Phobius"/>
    </source>
</evidence>
<organism evidence="2 3">
    <name type="scientific">Streptococcus lutetiensis 033</name>
    <dbReference type="NCBI Taxonomy" id="1076934"/>
    <lineage>
        <taxon>Bacteria</taxon>
        <taxon>Bacillati</taxon>
        <taxon>Bacillota</taxon>
        <taxon>Bacilli</taxon>
        <taxon>Lactobacillales</taxon>
        <taxon>Streptococcaceae</taxon>
        <taxon>Streptococcus</taxon>
    </lineage>
</organism>
<keyword evidence="3" id="KW-1185">Reference proteome</keyword>
<sequence length="151" mass="17338">MMLLKAVASWNRKKSFEEYRRYLLRLSYFILALSGLSLVLASLIRDNDFASGLMLGGSSAGLVFAIYYWLLSRQPKCLKAAYIALYDERNQYILRVTAVSTLIFMFLVNVIMIALYAFLGIAFSYVILLMIWLYCLLLGFLGLRIIFSKIL</sequence>
<dbReference type="KEGG" id="slu:KE3_0060"/>
<dbReference type="AlphaFoldDB" id="A0AB33AJG2"/>
<evidence type="ECO:0000313" key="3">
    <source>
        <dbReference type="Proteomes" id="UP000015268"/>
    </source>
</evidence>
<accession>A0AB33AJG2</accession>
<keyword evidence="1" id="KW-0472">Membrane</keyword>
<keyword evidence="1" id="KW-0812">Transmembrane</keyword>
<reference evidence="2 3" key="1">
    <citation type="journal article" date="2013" name="BMC Microbiol.">
        <title>Dynamics of fecal microbial communities in children with diarrhea of unknown etiology and genomic analysis of associated Streptococcus lutetiensis.</title>
        <authorList>
            <person name="Jin D."/>
            <person name="Chen C."/>
            <person name="Li L."/>
            <person name="Lu S."/>
            <person name="Li Z."/>
            <person name="Zhou Z."/>
            <person name="Jing H."/>
            <person name="Xu Y."/>
            <person name="Du P."/>
            <person name="Wang H."/>
            <person name="Xiong Y."/>
            <person name="Zheng H."/>
            <person name="Bai X."/>
            <person name="Sun H."/>
            <person name="Wang L."/>
            <person name="Ye C."/>
            <person name="Gottschalk M."/>
            <person name="Xu J."/>
        </authorList>
    </citation>
    <scope>NUCLEOTIDE SEQUENCE [LARGE SCALE GENOMIC DNA]</scope>
    <source>
        <strain evidence="2 3">033</strain>
    </source>
</reference>
<protein>
    <recommendedName>
        <fullName evidence="4">ABC transporter permease</fullName>
    </recommendedName>
</protein>
<evidence type="ECO:0000313" key="2">
    <source>
        <dbReference type="EMBL" id="AGS04651.1"/>
    </source>
</evidence>
<dbReference type="RefSeq" id="WP_020915998.1">
    <property type="nucleotide sequence ID" value="NC_021900.1"/>
</dbReference>
<dbReference type="Proteomes" id="UP000015268">
    <property type="component" value="Chromosome"/>
</dbReference>
<gene>
    <name evidence="2" type="ORF">KE3_0060</name>
</gene>
<evidence type="ECO:0008006" key="4">
    <source>
        <dbReference type="Google" id="ProtNLM"/>
    </source>
</evidence>
<proteinExistence type="predicted"/>